<dbReference type="GO" id="GO:0016787">
    <property type="term" value="F:hydrolase activity"/>
    <property type="evidence" value="ECO:0007669"/>
    <property type="project" value="UniProtKB-KW"/>
</dbReference>
<dbReference type="EMBL" id="JBHSMU010000013">
    <property type="protein sequence ID" value="MFC5460648.1"/>
    <property type="molecule type" value="Genomic_DNA"/>
</dbReference>
<dbReference type="InterPro" id="IPR053140">
    <property type="entry name" value="GDSL_Rv0518-like"/>
</dbReference>
<accession>A0ABW0L4A6</accession>
<dbReference type="PROSITE" id="PS51318">
    <property type="entry name" value="TAT"/>
    <property type="match status" value="1"/>
</dbReference>
<evidence type="ECO:0000313" key="3">
    <source>
        <dbReference type="Proteomes" id="UP001596050"/>
    </source>
</evidence>
<evidence type="ECO:0000259" key="1">
    <source>
        <dbReference type="Pfam" id="PF13472"/>
    </source>
</evidence>
<dbReference type="Gene3D" id="3.40.50.1110">
    <property type="entry name" value="SGNH hydrolase"/>
    <property type="match status" value="1"/>
</dbReference>
<dbReference type="Pfam" id="PF13472">
    <property type="entry name" value="Lipase_GDSL_2"/>
    <property type="match status" value="1"/>
</dbReference>
<keyword evidence="3" id="KW-1185">Reference proteome</keyword>
<dbReference type="RefSeq" id="WP_379783702.1">
    <property type="nucleotide sequence ID" value="NZ_JBHSMU010000013.1"/>
</dbReference>
<organism evidence="2 3">
    <name type="scientific">Massilia niabensis</name>
    <dbReference type="NCBI Taxonomy" id="544910"/>
    <lineage>
        <taxon>Bacteria</taxon>
        <taxon>Pseudomonadati</taxon>
        <taxon>Pseudomonadota</taxon>
        <taxon>Betaproteobacteria</taxon>
        <taxon>Burkholderiales</taxon>
        <taxon>Oxalobacteraceae</taxon>
        <taxon>Telluria group</taxon>
        <taxon>Massilia</taxon>
    </lineage>
</organism>
<dbReference type="Proteomes" id="UP001596050">
    <property type="component" value="Unassembled WGS sequence"/>
</dbReference>
<reference evidence="3" key="1">
    <citation type="journal article" date="2019" name="Int. J. Syst. Evol. Microbiol.">
        <title>The Global Catalogue of Microorganisms (GCM) 10K type strain sequencing project: providing services to taxonomists for standard genome sequencing and annotation.</title>
        <authorList>
            <consortium name="The Broad Institute Genomics Platform"/>
            <consortium name="The Broad Institute Genome Sequencing Center for Infectious Disease"/>
            <person name="Wu L."/>
            <person name="Ma J."/>
        </authorList>
    </citation>
    <scope>NUCLEOTIDE SEQUENCE [LARGE SCALE GENOMIC DNA]</scope>
    <source>
        <strain evidence="3">KACC 12649</strain>
    </source>
</reference>
<proteinExistence type="predicted"/>
<dbReference type="InterPro" id="IPR006311">
    <property type="entry name" value="TAT_signal"/>
</dbReference>
<name>A0ABW0L4A6_9BURK</name>
<dbReference type="SUPFAM" id="SSF52266">
    <property type="entry name" value="SGNH hydrolase"/>
    <property type="match status" value="1"/>
</dbReference>
<evidence type="ECO:0000313" key="2">
    <source>
        <dbReference type="EMBL" id="MFC5460648.1"/>
    </source>
</evidence>
<dbReference type="PANTHER" id="PTHR43784">
    <property type="entry name" value="GDSL-LIKE LIPASE/ACYLHYDROLASE, PUTATIVE (AFU_ORTHOLOGUE AFUA_2G00820)-RELATED"/>
    <property type="match status" value="1"/>
</dbReference>
<gene>
    <name evidence="2" type="ORF">ACFPN5_12615</name>
</gene>
<comment type="caution">
    <text evidence="2">The sequence shown here is derived from an EMBL/GenBank/DDBJ whole genome shotgun (WGS) entry which is preliminary data.</text>
</comment>
<dbReference type="CDD" id="cd01830">
    <property type="entry name" value="XynE_like"/>
    <property type="match status" value="1"/>
</dbReference>
<dbReference type="PANTHER" id="PTHR43784:SF2">
    <property type="entry name" value="GDSL-LIKE LIPASE_ACYLHYDROLASE, PUTATIVE (AFU_ORTHOLOGUE AFUA_2G00820)-RELATED"/>
    <property type="match status" value="1"/>
</dbReference>
<sequence>MKDVSPAQSAEPPSAAPTRRRFLLAGPAVGAALALPGLPARAQTSPAERWCATWGTAPAGPPPSASVQSFTGQTLRLIARASIGGGRVLIRVSNEMGSTPLRIGRATIALRTSGAAIASPRPLSFGGVASITIPAGAPALSDPVDLVVPAQADLAVSLYLPGTVQATTIHDAAFQTSYVSAAGDYTSTLALPVARSISSWPFLTEIDVDASVPAIVALGDSITDGARSTSNANRRWPDYLARRLQSALGAAGRIGVVNRGISANLLLNDYPTALLAGRDTLERFDRDVLATAGVRYLIALIGINDICYSSGTSPIPVAELVAGWRQVIARAHARDIAVIGATLPPFEGFVYYTAAREAVRRAANNWIRASGEFDALFDVEAVLRDPANPVRIMPAYDSGDHLHPNDAGYQAMANAVPLAPFVSGSTRADVG</sequence>
<protein>
    <submittedName>
        <fullName evidence="2">SGNH/GDSL hydrolase family protein</fullName>
    </submittedName>
</protein>
<dbReference type="InterPro" id="IPR036514">
    <property type="entry name" value="SGNH_hydro_sf"/>
</dbReference>
<keyword evidence="2" id="KW-0378">Hydrolase</keyword>
<feature type="domain" description="SGNH hydrolase-type esterase" evidence="1">
    <location>
        <begin position="217"/>
        <end position="411"/>
    </location>
</feature>
<dbReference type="InterPro" id="IPR013830">
    <property type="entry name" value="SGNH_hydro"/>
</dbReference>